<dbReference type="Pfam" id="PF03454">
    <property type="entry name" value="MoeA_C"/>
    <property type="match status" value="1"/>
</dbReference>
<dbReference type="GO" id="GO:0061598">
    <property type="term" value="F:molybdopterin adenylyltransferase activity"/>
    <property type="evidence" value="ECO:0007669"/>
    <property type="project" value="UniProtKB-UniRule"/>
</dbReference>
<dbReference type="GO" id="GO:0061599">
    <property type="term" value="F:molybdopterin molybdotransferase activity"/>
    <property type="evidence" value="ECO:0007669"/>
    <property type="project" value="UniProtKB-UniRule"/>
</dbReference>
<dbReference type="InterPro" id="IPR001453">
    <property type="entry name" value="MoaB/Mog_dom"/>
</dbReference>
<evidence type="ECO:0000256" key="3">
    <source>
        <dbReference type="ARBA" id="ARBA00008339"/>
    </source>
</evidence>
<comment type="function">
    <text evidence="6">Catalyzes two steps in the biosynthesis of the molybdenum cofactor. In the first step, molybdopterin is adenylated. Subsequently, molybdate is inserted into adenylated molybdopterin and AMP is released.</text>
</comment>
<comment type="pathway">
    <text evidence="1 6">Cofactor biosynthesis; molybdopterin biosynthesis.</text>
</comment>
<evidence type="ECO:0000256" key="1">
    <source>
        <dbReference type="ARBA" id="ARBA00005046"/>
    </source>
</evidence>
<dbReference type="CDD" id="cd00887">
    <property type="entry name" value="MoeA"/>
    <property type="match status" value="1"/>
</dbReference>
<dbReference type="InterPro" id="IPR005111">
    <property type="entry name" value="MoeA_C_domain_IV"/>
</dbReference>
<dbReference type="AlphaFoldDB" id="A0A0E9NPR0"/>
<dbReference type="SUPFAM" id="SSF53218">
    <property type="entry name" value="Molybdenum cofactor biosynthesis proteins"/>
    <property type="match status" value="1"/>
</dbReference>
<dbReference type="PANTHER" id="PTHR10192">
    <property type="entry name" value="MOLYBDOPTERIN BIOSYNTHESIS PROTEIN"/>
    <property type="match status" value="1"/>
</dbReference>
<keyword evidence="6" id="KW-0479">Metal-binding</keyword>
<dbReference type="OMA" id="TEYQRGI"/>
<dbReference type="Pfam" id="PF00994">
    <property type="entry name" value="MoCF_biosynth"/>
    <property type="match status" value="1"/>
</dbReference>
<dbReference type="InterPro" id="IPR036425">
    <property type="entry name" value="MoaB/Mog-like_dom_sf"/>
</dbReference>
<dbReference type="Gene3D" id="3.90.105.10">
    <property type="entry name" value="Molybdopterin biosynthesis moea protein, domain 2"/>
    <property type="match status" value="1"/>
</dbReference>
<name>A0A0E9NPR0_SAICN</name>
<keyword evidence="6" id="KW-0500">Molybdenum</keyword>
<reference evidence="8 9" key="2">
    <citation type="journal article" date="2014" name="J. Gen. Appl. Microbiol.">
        <title>The early diverging ascomycetous budding yeast Saitoella complicata has three histone deacetylases belonging to the Clr6, Hos2, and Rpd3 lineages.</title>
        <authorList>
            <person name="Nishida H."/>
            <person name="Matsumoto T."/>
            <person name="Kondo S."/>
            <person name="Hamamoto M."/>
            <person name="Yoshikawa H."/>
        </authorList>
    </citation>
    <scope>NUCLEOTIDE SEQUENCE [LARGE SCALE GENOMIC DNA]</scope>
    <source>
        <strain evidence="8 9">NRRL Y-17804</strain>
    </source>
</reference>
<dbReference type="SMART" id="SM00852">
    <property type="entry name" value="MoCF_biosynth"/>
    <property type="match status" value="1"/>
</dbReference>
<dbReference type="InterPro" id="IPR036688">
    <property type="entry name" value="MoeA_C_domain_IV_sf"/>
</dbReference>
<evidence type="ECO:0000256" key="5">
    <source>
        <dbReference type="ARBA" id="ARBA00023150"/>
    </source>
</evidence>
<evidence type="ECO:0000256" key="4">
    <source>
        <dbReference type="ARBA" id="ARBA00012509"/>
    </source>
</evidence>
<feature type="domain" description="MoaB/Mog" evidence="7">
    <location>
        <begin position="229"/>
        <end position="387"/>
    </location>
</feature>
<evidence type="ECO:0000256" key="2">
    <source>
        <dbReference type="ARBA" id="ARBA00007589"/>
    </source>
</evidence>
<keyword evidence="6" id="KW-0460">Magnesium</keyword>
<dbReference type="Proteomes" id="UP000033140">
    <property type="component" value="Unassembled WGS sequence"/>
</dbReference>
<keyword evidence="5 6" id="KW-0501">Molybdenum cofactor biosynthesis</keyword>
<dbReference type="Pfam" id="PF03453">
    <property type="entry name" value="MoeA_N"/>
    <property type="match status" value="1"/>
</dbReference>
<comment type="similarity">
    <text evidence="6">Belongs to the MoeA family.</text>
</comment>
<dbReference type="Gene3D" id="2.170.190.11">
    <property type="entry name" value="Molybdopterin biosynthesis moea protein, domain 3"/>
    <property type="match status" value="1"/>
</dbReference>
<comment type="catalytic activity">
    <reaction evidence="6">
        <text>molybdopterin + ATP + H(+) = adenylyl-molybdopterin + diphosphate</text>
        <dbReference type="Rhea" id="RHEA:31331"/>
        <dbReference type="ChEBI" id="CHEBI:15378"/>
        <dbReference type="ChEBI" id="CHEBI:30616"/>
        <dbReference type="ChEBI" id="CHEBI:33019"/>
        <dbReference type="ChEBI" id="CHEBI:58698"/>
        <dbReference type="ChEBI" id="CHEBI:62727"/>
    </reaction>
</comment>
<dbReference type="GO" id="GO:0006777">
    <property type="term" value="P:Mo-molybdopterin cofactor biosynthetic process"/>
    <property type="evidence" value="ECO:0007669"/>
    <property type="project" value="UniProtKB-UniRule"/>
</dbReference>
<dbReference type="STRING" id="698492.A0A0E9NPR0"/>
<dbReference type="EC" id="2.7.7.75" evidence="4"/>
<dbReference type="GO" id="GO:0005829">
    <property type="term" value="C:cytosol"/>
    <property type="evidence" value="ECO:0007669"/>
    <property type="project" value="TreeGrafter"/>
</dbReference>
<dbReference type="GO" id="GO:0046872">
    <property type="term" value="F:metal ion binding"/>
    <property type="evidence" value="ECO:0007669"/>
    <property type="project" value="UniProtKB-UniRule"/>
</dbReference>
<gene>
    <name evidence="8" type="ORF">G7K_5497-t1</name>
</gene>
<comment type="similarity">
    <text evidence="2">In the N-terminal section; belongs to the MoaB/Mog family.</text>
</comment>
<comment type="caution">
    <text evidence="8">The sequence shown here is derived from an EMBL/GenBank/DDBJ whole genome shotgun (WGS) entry which is preliminary data.</text>
</comment>
<dbReference type="Gene3D" id="2.40.340.10">
    <property type="entry name" value="MoeA, C-terminal, domain IV"/>
    <property type="match status" value="1"/>
</dbReference>
<comment type="catalytic activity">
    <reaction evidence="6">
        <text>adenylyl-molybdopterin + molybdate = Mo-molybdopterin + AMP + H(+)</text>
        <dbReference type="Rhea" id="RHEA:35047"/>
        <dbReference type="ChEBI" id="CHEBI:15378"/>
        <dbReference type="ChEBI" id="CHEBI:36264"/>
        <dbReference type="ChEBI" id="CHEBI:62727"/>
        <dbReference type="ChEBI" id="CHEBI:71302"/>
        <dbReference type="ChEBI" id="CHEBI:456215"/>
    </reaction>
</comment>
<reference evidence="8 9" key="1">
    <citation type="journal article" date="2011" name="J. Gen. Appl. Microbiol.">
        <title>Draft genome sequencing of the enigmatic yeast Saitoella complicata.</title>
        <authorList>
            <person name="Nishida H."/>
            <person name="Hamamoto M."/>
            <person name="Sugiyama J."/>
        </authorList>
    </citation>
    <scope>NUCLEOTIDE SEQUENCE [LARGE SCALE GENOMIC DNA]</scope>
    <source>
        <strain evidence="8 9">NRRL Y-17804</strain>
    </source>
</reference>
<evidence type="ECO:0000256" key="6">
    <source>
        <dbReference type="RuleBase" id="RU365090"/>
    </source>
</evidence>
<dbReference type="EMBL" id="BACD03000045">
    <property type="protein sequence ID" value="GAO51395.1"/>
    <property type="molecule type" value="Genomic_DNA"/>
</dbReference>
<keyword evidence="6" id="KW-0808">Transferase</keyword>
<dbReference type="InterPro" id="IPR036135">
    <property type="entry name" value="MoeA_linker/N_sf"/>
</dbReference>
<sequence>MHSHDNMISYNVAVDKITAFAEEVVSTSLAIEELPLLKALDRVAAKDVRGPEGPEGTLPRWDNSAMDGICVNARHIASAQAKLAAAAGEDGESEVKIRSLGRVVAGDAPPTFTPNMWDYEDGDIVCYEIMTGAPVPKGNFFDSVIKIEDLGRTRLVRQIEEDVEPEQSIFTLPFTTHILQGQHIRRAGEDIPAGYLLLSKGTLITPGHIALLASFGILRVSVPRRPRIAIITTGKELTSTTSATPTTSSLAAGRIFDTNGPYLFSTLLSTHLLSASDITLLPSRNDSPEHFEELVLTHVLGSETKYDVVISTGAVSMGVHDFVPAAVRRLGFDVGFHHLGIKPGHPALFATLPKGERQGGVAFFALPGNPGAVGATERFLVRPYLRTLLGLPREGPTFATLLQPSHICKKVGTRNWLKARFVRSTSNDEGLGVEVLDKMQGSGMMRGLAEGDCYVELLEGAESVQSGQRVRCWRFGGEGV</sequence>
<dbReference type="PANTHER" id="PTHR10192:SF30">
    <property type="entry name" value="MOLYBDOPTERIN ADENYLYLTRANSFERASE"/>
    <property type="match status" value="1"/>
</dbReference>
<reference evidence="8 9" key="3">
    <citation type="journal article" date="2015" name="Genome Announc.">
        <title>Draft Genome Sequence of the Archiascomycetous Yeast Saitoella complicata.</title>
        <authorList>
            <person name="Yamauchi K."/>
            <person name="Kondo S."/>
            <person name="Hamamoto M."/>
            <person name="Takahashi Y."/>
            <person name="Ogura Y."/>
            <person name="Hayashi T."/>
            <person name="Nishida H."/>
        </authorList>
    </citation>
    <scope>NUCLEOTIDE SEQUENCE [LARGE SCALE GENOMIC DNA]</scope>
    <source>
        <strain evidence="8 9">NRRL Y-17804</strain>
    </source>
</reference>
<dbReference type="SUPFAM" id="SSF63882">
    <property type="entry name" value="MoeA N-terminal region -like"/>
    <property type="match status" value="1"/>
</dbReference>
<proteinExistence type="inferred from homology"/>
<organism evidence="8 9">
    <name type="scientific">Saitoella complicata (strain BCRC 22490 / CBS 7301 / JCM 7358 / NBRC 10748 / NRRL Y-17804)</name>
    <dbReference type="NCBI Taxonomy" id="698492"/>
    <lineage>
        <taxon>Eukaryota</taxon>
        <taxon>Fungi</taxon>
        <taxon>Dikarya</taxon>
        <taxon>Ascomycota</taxon>
        <taxon>Taphrinomycotina</taxon>
        <taxon>Taphrinomycotina incertae sedis</taxon>
        <taxon>Saitoella</taxon>
    </lineage>
</organism>
<comment type="cofactor">
    <cofactor evidence="6">
        <name>Mg(2+)</name>
        <dbReference type="ChEBI" id="CHEBI:18420"/>
    </cofactor>
</comment>
<dbReference type="InterPro" id="IPR005110">
    <property type="entry name" value="MoeA_linker/N"/>
</dbReference>
<protein>
    <recommendedName>
        <fullName evidence="4">molybdopterin adenylyltransferase</fullName>
        <ecNumber evidence="4">2.7.7.75</ecNumber>
    </recommendedName>
</protein>
<comment type="similarity">
    <text evidence="3">In the C-terminal section; belongs to the MoeA family.</text>
</comment>
<evidence type="ECO:0000259" key="7">
    <source>
        <dbReference type="SMART" id="SM00852"/>
    </source>
</evidence>
<dbReference type="InterPro" id="IPR038987">
    <property type="entry name" value="MoeA-like"/>
</dbReference>
<dbReference type="UniPathway" id="UPA00344"/>
<dbReference type="GO" id="GO:0005524">
    <property type="term" value="F:ATP binding"/>
    <property type="evidence" value="ECO:0007669"/>
    <property type="project" value="UniProtKB-UniRule"/>
</dbReference>
<evidence type="ECO:0000313" key="8">
    <source>
        <dbReference type="EMBL" id="GAO51395.1"/>
    </source>
</evidence>
<keyword evidence="9" id="KW-1185">Reference proteome</keyword>
<dbReference type="SUPFAM" id="SSF63867">
    <property type="entry name" value="MoeA C-terminal domain-like"/>
    <property type="match status" value="1"/>
</dbReference>
<evidence type="ECO:0000313" key="9">
    <source>
        <dbReference type="Proteomes" id="UP000033140"/>
    </source>
</evidence>
<accession>A0A0E9NPR0</accession>
<dbReference type="Gene3D" id="3.40.980.10">
    <property type="entry name" value="MoaB/Mog-like domain"/>
    <property type="match status" value="1"/>
</dbReference>